<comment type="caution">
    <text evidence="1">The sequence shown here is derived from an EMBL/GenBank/DDBJ whole genome shotgun (WGS) entry which is preliminary data.</text>
</comment>
<dbReference type="PROSITE" id="PS51257">
    <property type="entry name" value="PROKAR_LIPOPROTEIN"/>
    <property type="match status" value="1"/>
</dbReference>
<dbReference type="EMBL" id="MZGX01000053">
    <property type="protein sequence ID" value="OPX41860.1"/>
    <property type="molecule type" value="Genomic_DNA"/>
</dbReference>
<protein>
    <recommendedName>
        <fullName evidence="3">DUF5104 domain-containing protein</fullName>
    </recommendedName>
</protein>
<sequence length="167" mass="19077">MSKKIIVLALIVNIILLSSCSLLGGSRTDMLNKYNEDEKADARLEQIIESIKNKDKDSMKGTFSEQALKEAKDLDERIDYVFSLIEGDIKSWESIGGSIDETGDYGQKIIKSRFRYDVYTDQEQYLFSILEYTKNDKHPENVGVYSLKIINVKDEEPIFSDAGIYKP</sequence>
<name>A0A1V4SDD0_RUMHU</name>
<dbReference type="Proteomes" id="UP000191554">
    <property type="component" value="Unassembled WGS sequence"/>
</dbReference>
<gene>
    <name evidence="1" type="ORF">CLHUN_42710</name>
</gene>
<evidence type="ECO:0000313" key="1">
    <source>
        <dbReference type="EMBL" id="OPX41860.1"/>
    </source>
</evidence>
<organism evidence="1 2">
    <name type="scientific">Ruminiclostridium hungatei</name>
    <name type="common">Clostridium hungatei</name>
    <dbReference type="NCBI Taxonomy" id="48256"/>
    <lineage>
        <taxon>Bacteria</taxon>
        <taxon>Bacillati</taxon>
        <taxon>Bacillota</taxon>
        <taxon>Clostridia</taxon>
        <taxon>Eubacteriales</taxon>
        <taxon>Oscillospiraceae</taxon>
        <taxon>Ruminiclostridium</taxon>
    </lineage>
</organism>
<reference evidence="1 2" key="1">
    <citation type="submission" date="2017-03" db="EMBL/GenBank/DDBJ databases">
        <title>Genome sequence of Clostridium hungatei DSM 14427.</title>
        <authorList>
            <person name="Poehlein A."/>
            <person name="Daniel R."/>
        </authorList>
    </citation>
    <scope>NUCLEOTIDE SEQUENCE [LARGE SCALE GENOMIC DNA]</scope>
    <source>
        <strain evidence="1 2">DSM 14427</strain>
    </source>
</reference>
<dbReference type="InterPro" id="IPR031344">
    <property type="entry name" value="DUF5104"/>
</dbReference>
<evidence type="ECO:0008006" key="3">
    <source>
        <dbReference type="Google" id="ProtNLM"/>
    </source>
</evidence>
<dbReference type="Pfam" id="PF17117">
    <property type="entry name" value="DUF5104"/>
    <property type="match status" value="1"/>
</dbReference>
<dbReference type="AlphaFoldDB" id="A0A1V4SDD0"/>
<keyword evidence="2" id="KW-1185">Reference proteome</keyword>
<dbReference type="Gene3D" id="3.10.450.50">
    <property type="match status" value="1"/>
</dbReference>
<accession>A0A1V4SDD0</accession>
<proteinExistence type="predicted"/>
<evidence type="ECO:0000313" key="2">
    <source>
        <dbReference type="Proteomes" id="UP000191554"/>
    </source>
</evidence>